<proteinExistence type="predicted"/>
<evidence type="ECO:0000313" key="4">
    <source>
        <dbReference type="Proteomes" id="UP000441102"/>
    </source>
</evidence>
<dbReference type="EMBL" id="WBWX01000004">
    <property type="protein sequence ID" value="KAB2797350.1"/>
    <property type="molecule type" value="Genomic_DNA"/>
</dbReference>
<feature type="domain" description="HTH cro/C1-type" evidence="2">
    <location>
        <begin position="11"/>
        <end position="65"/>
    </location>
</feature>
<accession>A0A6I0DTE6</accession>
<organism evidence="3 4">
    <name type="scientific">Brucella anthropi</name>
    <name type="common">Ochrobactrum anthropi</name>
    <dbReference type="NCBI Taxonomy" id="529"/>
    <lineage>
        <taxon>Bacteria</taxon>
        <taxon>Pseudomonadati</taxon>
        <taxon>Pseudomonadota</taxon>
        <taxon>Alphaproteobacteria</taxon>
        <taxon>Hyphomicrobiales</taxon>
        <taxon>Brucellaceae</taxon>
        <taxon>Brucella/Ochrobactrum group</taxon>
        <taxon>Brucella</taxon>
    </lineage>
</organism>
<dbReference type="SMART" id="SM00530">
    <property type="entry name" value="HTH_XRE"/>
    <property type="match status" value="1"/>
</dbReference>
<evidence type="ECO:0000256" key="1">
    <source>
        <dbReference type="ARBA" id="ARBA00023125"/>
    </source>
</evidence>
<dbReference type="PROSITE" id="PS50943">
    <property type="entry name" value="HTH_CROC1"/>
    <property type="match status" value="1"/>
</dbReference>
<dbReference type="InterPro" id="IPR001387">
    <property type="entry name" value="Cro/C1-type_HTH"/>
</dbReference>
<keyword evidence="1" id="KW-0238">DNA-binding</keyword>
<reference evidence="3 4" key="1">
    <citation type="submission" date="2019-09" db="EMBL/GenBank/DDBJ databases">
        <title>Taxonomic organization of the family Brucellaceae based on a phylogenomic approach.</title>
        <authorList>
            <person name="Leclercq S."/>
            <person name="Cloeckaert A."/>
            <person name="Zygmunt M.S."/>
        </authorList>
    </citation>
    <scope>NUCLEOTIDE SEQUENCE [LARGE SCALE GENOMIC DNA]</scope>
    <source>
        <strain evidence="3 4">CCUG 34461</strain>
    </source>
</reference>
<comment type="caution">
    <text evidence="3">The sequence shown here is derived from an EMBL/GenBank/DDBJ whole genome shotgun (WGS) entry which is preliminary data.</text>
</comment>
<sequence length="75" mass="8577">MRLTAIFSRNLRLCRQEAGLTQERLAEFAGLDRNFIGKLEREENSPTLETVEALAVALQIPPERLIDRDLPARKD</sequence>
<protein>
    <submittedName>
        <fullName evidence="3">Helix-turn-helix transcriptional regulator</fullName>
    </submittedName>
</protein>
<dbReference type="RefSeq" id="WP_080692066.1">
    <property type="nucleotide sequence ID" value="NZ_CP158787.1"/>
</dbReference>
<dbReference type="Gene3D" id="1.10.260.40">
    <property type="entry name" value="lambda repressor-like DNA-binding domains"/>
    <property type="match status" value="1"/>
</dbReference>
<dbReference type="AlphaFoldDB" id="A0A6I0DTE6"/>
<dbReference type="InterPro" id="IPR050807">
    <property type="entry name" value="TransReg_Diox_bact_type"/>
</dbReference>
<dbReference type="InterPro" id="IPR010982">
    <property type="entry name" value="Lambda_DNA-bd_dom_sf"/>
</dbReference>
<dbReference type="CDD" id="cd00093">
    <property type="entry name" value="HTH_XRE"/>
    <property type="match status" value="1"/>
</dbReference>
<dbReference type="GO" id="GO:0005829">
    <property type="term" value="C:cytosol"/>
    <property type="evidence" value="ECO:0007669"/>
    <property type="project" value="TreeGrafter"/>
</dbReference>
<evidence type="ECO:0000259" key="2">
    <source>
        <dbReference type="PROSITE" id="PS50943"/>
    </source>
</evidence>
<dbReference type="PANTHER" id="PTHR46797">
    <property type="entry name" value="HTH-TYPE TRANSCRIPTIONAL REGULATOR"/>
    <property type="match status" value="1"/>
</dbReference>
<name>A0A6I0DTE6_BRUAN</name>
<dbReference type="PANTHER" id="PTHR46797:SF1">
    <property type="entry name" value="METHYLPHOSPHONATE SYNTHASE"/>
    <property type="match status" value="1"/>
</dbReference>
<dbReference type="Pfam" id="PF01381">
    <property type="entry name" value="HTH_3"/>
    <property type="match status" value="1"/>
</dbReference>
<dbReference type="GO" id="GO:0003677">
    <property type="term" value="F:DNA binding"/>
    <property type="evidence" value="ECO:0007669"/>
    <property type="project" value="UniProtKB-KW"/>
</dbReference>
<dbReference type="Proteomes" id="UP000441102">
    <property type="component" value="Unassembled WGS sequence"/>
</dbReference>
<dbReference type="GO" id="GO:0003700">
    <property type="term" value="F:DNA-binding transcription factor activity"/>
    <property type="evidence" value="ECO:0007669"/>
    <property type="project" value="TreeGrafter"/>
</dbReference>
<dbReference type="SUPFAM" id="SSF47413">
    <property type="entry name" value="lambda repressor-like DNA-binding domains"/>
    <property type="match status" value="1"/>
</dbReference>
<evidence type="ECO:0000313" key="3">
    <source>
        <dbReference type="EMBL" id="KAB2797350.1"/>
    </source>
</evidence>
<gene>
    <name evidence="3" type="ORF">F9L06_13580</name>
</gene>